<organism evidence="3 4">
    <name type="scientific">Orchesella dallaii</name>
    <dbReference type="NCBI Taxonomy" id="48710"/>
    <lineage>
        <taxon>Eukaryota</taxon>
        <taxon>Metazoa</taxon>
        <taxon>Ecdysozoa</taxon>
        <taxon>Arthropoda</taxon>
        <taxon>Hexapoda</taxon>
        <taxon>Collembola</taxon>
        <taxon>Entomobryomorpha</taxon>
        <taxon>Entomobryoidea</taxon>
        <taxon>Orchesellidae</taxon>
        <taxon>Orchesellinae</taxon>
        <taxon>Orchesella</taxon>
    </lineage>
</organism>
<evidence type="ECO:0000256" key="1">
    <source>
        <dbReference type="ARBA" id="ARBA00023180"/>
    </source>
</evidence>
<dbReference type="InterPro" id="IPR050309">
    <property type="entry name" value="Type-B_Carboxylest/Lipase"/>
</dbReference>
<reference evidence="3 4" key="1">
    <citation type="submission" date="2024-08" db="EMBL/GenBank/DDBJ databases">
        <authorList>
            <person name="Cucini C."/>
            <person name="Frati F."/>
        </authorList>
    </citation>
    <scope>NUCLEOTIDE SEQUENCE [LARGE SCALE GENOMIC DNA]</scope>
</reference>
<dbReference type="SUPFAM" id="SSF53474">
    <property type="entry name" value="alpha/beta-Hydrolases"/>
    <property type="match status" value="1"/>
</dbReference>
<dbReference type="InterPro" id="IPR002018">
    <property type="entry name" value="CarbesteraseB"/>
</dbReference>
<dbReference type="PANTHER" id="PTHR11559">
    <property type="entry name" value="CARBOXYLESTERASE"/>
    <property type="match status" value="1"/>
</dbReference>
<accession>A0ABP1PX33</accession>
<gene>
    <name evidence="3" type="ORF">ODALV1_LOCUS4816</name>
</gene>
<name>A0ABP1PX33_9HEXA</name>
<keyword evidence="1" id="KW-0325">Glycoprotein</keyword>
<proteinExistence type="predicted"/>
<sequence>MQTQIIPPVSVLFGALNIIYNTANNVANIRNPAGETYVYADTMGGRVRGTKEASRIGKSFNQFRGIAYSKPPIGDLRFEPPEPHEGWEGVLDATAFKSQCWQMSIVTRQLMGDEDCLFLNVYSRKAYTKDEVPTTREGLHPVIVFIHGGLFMSGGSNIYRPKYFMDEDVVLVTFNYRLASFGFLNTGDGVVPGNMGLKDQTAALQWVQDNIIFFNGDPKRVTILGESAGAASVHLHTLSPMSRGLFAGAISQSGTALSPWGLIDNPEVQAQEYGEGLDCPTNDTVLMVKCLRTLPAMKIARFHVGYIRALAEEKHSIFGPTVESRHNGSYFLPAPPIELLRKGRINKVPWIAGVNSGEGLVHLIAILRNETMRKTLNSKWENFAPVLLSYQNHENKSALSAAVKRFYLNNEPVSQKNAKETANMVSDRNFFLDNHDAAIMHSRVAPTYVYYYTYEGVFALANLLFSRTPLPLPDNLDYLLGTGLNWVTSNLLRRRRRSKLGICHSDEMPLLFNIPLIRREITPNDVDYEFSRKLINLWVSFAETGTPDARRAEESVTWNPVRSDNRDLQDVSLKRLRLDKTFAIIDEPFFRRIQFWKNNSISYL</sequence>
<dbReference type="Proteomes" id="UP001642540">
    <property type="component" value="Unassembled WGS sequence"/>
</dbReference>
<keyword evidence="4" id="KW-1185">Reference proteome</keyword>
<dbReference type="InterPro" id="IPR029058">
    <property type="entry name" value="AB_hydrolase_fold"/>
</dbReference>
<comment type="caution">
    <text evidence="3">The sequence shown here is derived from an EMBL/GenBank/DDBJ whole genome shotgun (WGS) entry which is preliminary data.</text>
</comment>
<dbReference type="Gene3D" id="3.40.50.1820">
    <property type="entry name" value="alpha/beta hydrolase"/>
    <property type="match status" value="1"/>
</dbReference>
<evidence type="ECO:0000313" key="3">
    <source>
        <dbReference type="EMBL" id="CAL8081032.1"/>
    </source>
</evidence>
<dbReference type="EMBL" id="CAXLJM020000014">
    <property type="protein sequence ID" value="CAL8081032.1"/>
    <property type="molecule type" value="Genomic_DNA"/>
</dbReference>
<dbReference type="PROSITE" id="PS00941">
    <property type="entry name" value="CARBOXYLESTERASE_B_2"/>
    <property type="match status" value="1"/>
</dbReference>
<feature type="domain" description="Carboxylesterase type B" evidence="2">
    <location>
        <begin position="41"/>
        <end position="574"/>
    </location>
</feature>
<dbReference type="InterPro" id="IPR019819">
    <property type="entry name" value="Carboxylesterase_B_CS"/>
</dbReference>
<dbReference type="Pfam" id="PF00135">
    <property type="entry name" value="COesterase"/>
    <property type="match status" value="1"/>
</dbReference>
<evidence type="ECO:0000259" key="2">
    <source>
        <dbReference type="Pfam" id="PF00135"/>
    </source>
</evidence>
<evidence type="ECO:0000313" key="4">
    <source>
        <dbReference type="Proteomes" id="UP001642540"/>
    </source>
</evidence>
<protein>
    <recommendedName>
        <fullName evidence="2">Carboxylesterase type B domain-containing protein</fullName>
    </recommendedName>
</protein>